<reference evidence="2 3" key="1">
    <citation type="journal article" date="2023" name="Microbiol. Spectr.">
        <title>Symbiosis of Carpenter Bees with Uncharacterized Lactic Acid Bacteria Showing NAD Auxotrophy.</title>
        <authorList>
            <person name="Kawasaki S."/>
            <person name="Ozawa K."/>
            <person name="Mori T."/>
            <person name="Yamamoto A."/>
            <person name="Ito M."/>
            <person name="Ohkuma M."/>
            <person name="Sakamoto M."/>
            <person name="Matsutani M."/>
        </authorList>
    </citation>
    <scope>NUCLEOTIDE SEQUENCE [LARGE SCALE GENOMIC DNA]</scope>
    <source>
        <strain evidence="2 3">KimC2</strain>
    </source>
</reference>
<evidence type="ECO:0000313" key="2">
    <source>
        <dbReference type="EMBL" id="BDR56871.1"/>
    </source>
</evidence>
<protein>
    <submittedName>
        <fullName evidence="2">Uncharacterized protein</fullName>
    </submittedName>
</protein>
<dbReference type="RefSeq" id="WP_317695432.1">
    <property type="nucleotide sequence ID" value="NZ_AP026801.1"/>
</dbReference>
<name>A0AAU9CWQ7_9LACO</name>
<proteinExistence type="predicted"/>
<dbReference type="KEGG" id="xak:KIMC2_14330"/>
<gene>
    <name evidence="2" type="ORF">KIMC2_14330</name>
</gene>
<feature type="coiled-coil region" evidence="1">
    <location>
        <begin position="25"/>
        <end position="66"/>
    </location>
</feature>
<evidence type="ECO:0000313" key="3">
    <source>
        <dbReference type="Proteomes" id="UP001321804"/>
    </source>
</evidence>
<accession>A0AAU9CWQ7</accession>
<keyword evidence="3" id="KW-1185">Reference proteome</keyword>
<evidence type="ECO:0000256" key="1">
    <source>
        <dbReference type="SAM" id="Coils"/>
    </source>
</evidence>
<dbReference type="EMBL" id="AP026801">
    <property type="protein sequence ID" value="BDR56871.1"/>
    <property type="molecule type" value="Genomic_DNA"/>
</dbReference>
<dbReference type="Proteomes" id="UP001321804">
    <property type="component" value="Chromosome"/>
</dbReference>
<organism evidence="2 3">
    <name type="scientific">Xylocopilactobacillus apis</name>
    <dbReference type="NCBI Taxonomy" id="2932183"/>
    <lineage>
        <taxon>Bacteria</taxon>
        <taxon>Bacillati</taxon>
        <taxon>Bacillota</taxon>
        <taxon>Bacilli</taxon>
        <taxon>Lactobacillales</taxon>
        <taxon>Lactobacillaceae</taxon>
        <taxon>Xylocopilactobacillus</taxon>
    </lineage>
</organism>
<dbReference type="AlphaFoldDB" id="A0AAU9CWQ7"/>
<keyword evidence="1" id="KW-0175">Coiled coil</keyword>
<sequence length="66" mass="7566">MTNEEIYKKAVQAINQDLLDKTLLIAQLQLQLEVANLNAEKLIEENKKLNEALSDLRKEKENAKSN</sequence>